<dbReference type="AlphaFoldDB" id="A0A0F6BB99"/>
<dbReference type="KEGG" id="seo:STM14_5474"/>
<accession>A0A0F6BB99</accession>
<keyword evidence="2" id="KW-1185">Reference proteome</keyword>
<protein>
    <submittedName>
        <fullName evidence="1">Uncharacterized protein</fullName>
    </submittedName>
</protein>
<organism evidence="1 2">
    <name type="scientific">Salmonella typhimurium (strain 14028s / SGSC 2262)</name>
    <dbReference type="NCBI Taxonomy" id="588858"/>
    <lineage>
        <taxon>Bacteria</taxon>
        <taxon>Pseudomonadati</taxon>
        <taxon>Pseudomonadota</taxon>
        <taxon>Gammaproteobacteria</taxon>
        <taxon>Enterobacterales</taxon>
        <taxon>Enterobacteriaceae</taxon>
        <taxon>Salmonella</taxon>
    </lineage>
</organism>
<name>A0A0F6BB99_SALT1</name>
<dbReference type="EMBL" id="CP001363">
    <property type="protein sequence ID" value="ACY91802.1"/>
    <property type="molecule type" value="Genomic_DNA"/>
</dbReference>
<sequence length="35" mass="3917">MECSLIQTGGDYSSLMAQIRQICYICAPDYRSVSL</sequence>
<dbReference type="HOGENOM" id="CLU_3367210_0_0_6"/>
<gene>
    <name evidence="1" type="ordered locus">STM14_5474</name>
</gene>
<evidence type="ECO:0000313" key="2">
    <source>
        <dbReference type="Proteomes" id="UP000002695"/>
    </source>
</evidence>
<proteinExistence type="predicted"/>
<dbReference type="Proteomes" id="UP000002695">
    <property type="component" value="Chromosome"/>
</dbReference>
<evidence type="ECO:0000313" key="1">
    <source>
        <dbReference type="EMBL" id="ACY91802.1"/>
    </source>
</evidence>
<reference evidence="1 2" key="1">
    <citation type="journal article" date="2010" name="J. Bacteriol.">
        <title>Short-term signatures of evolutionary change in the Salmonella enterica serovar typhimurium 14028 genome.</title>
        <authorList>
            <person name="Jarvik T."/>
            <person name="Smillie C."/>
            <person name="Groisman E.A."/>
            <person name="Ochman H."/>
        </authorList>
    </citation>
    <scope>NUCLEOTIDE SEQUENCE [LARGE SCALE GENOMIC DNA]</scope>
    <source>
        <strain evidence="2">14028s / SGSC 2262</strain>
    </source>
</reference>